<dbReference type="EMBL" id="VTWH01000003">
    <property type="protein sequence ID" value="KAA0969321.1"/>
    <property type="molecule type" value="Genomic_DNA"/>
</dbReference>
<dbReference type="AlphaFoldDB" id="A0A5B0DU77"/>
<protein>
    <recommendedName>
        <fullName evidence="4">Autotransporter outer membrane beta-barrel domain-containing protein</fullName>
    </recommendedName>
</protein>
<proteinExistence type="predicted"/>
<feature type="transmembrane region" description="Helical" evidence="1">
    <location>
        <begin position="27"/>
        <end position="51"/>
    </location>
</feature>
<dbReference type="RefSeq" id="WP_149300607.1">
    <property type="nucleotide sequence ID" value="NZ_VTWH01000003.1"/>
</dbReference>
<organism evidence="2 3">
    <name type="scientific">Aureimonas fodinaquatilis</name>
    <dbReference type="NCBI Taxonomy" id="2565783"/>
    <lineage>
        <taxon>Bacteria</taxon>
        <taxon>Pseudomonadati</taxon>
        <taxon>Pseudomonadota</taxon>
        <taxon>Alphaproteobacteria</taxon>
        <taxon>Hyphomicrobiales</taxon>
        <taxon>Aurantimonadaceae</taxon>
        <taxon>Aureimonas</taxon>
    </lineage>
</organism>
<evidence type="ECO:0000313" key="2">
    <source>
        <dbReference type="EMBL" id="KAA0969321.1"/>
    </source>
</evidence>
<dbReference type="Proteomes" id="UP000324738">
    <property type="component" value="Unassembled WGS sequence"/>
</dbReference>
<comment type="caution">
    <text evidence="2">The sequence shown here is derived from an EMBL/GenBank/DDBJ whole genome shotgun (WGS) entry which is preliminary data.</text>
</comment>
<evidence type="ECO:0000313" key="3">
    <source>
        <dbReference type="Proteomes" id="UP000324738"/>
    </source>
</evidence>
<gene>
    <name evidence="2" type="ORF">FPY71_12235</name>
</gene>
<evidence type="ECO:0008006" key="4">
    <source>
        <dbReference type="Google" id="ProtNLM"/>
    </source>
</evidence>
<reference evidence="2 3" key="1">
    <citation type="submission" date="2019-08" db="EMBL/GenBank/DDBJ databases">
        <title>Aureimonas fodiniaquatilis sp. nov., isolated from a coal mine wastewater.</title>
        <authorList>
            <person name="Kim W."/>
        </authorList>
    </citation>
    <scope>NUCLEOTIDE SEQUENCE [LARGE SCALE GENOMIC DNA]</scope>
    <source>
        <strain evidence="2 3">CAU 1482</strain>
    </source>
</reference>
<keyword evidence="3" id="KW-1185">Reference proteome</keyword>
<keyword evidence="1" id="KW-1133">Transmembrane helix</keyword>
<evidence type="ECO:0000256" key="1">
    <source>
        <dbReference type="SAM" id="Phobius"/>
    </source>
</evidence>
<keyword evidence="1" id="KW-0472">Membrane</keyword>
<sequence length="543" mass="51892">MPNLSAKPALNIQHHQKLPRKAPTMRVLYACLMTGTALIAVPAALMVAAYADGGAGGSMTSPEPAGGTDSTNTAGNAGASGLLLGGGGGGGAGNIGGAGGMGNSMGGLGGASAGADGADGFSTTASGGGGGGGAHGYIGDVAPPGAMTGGNGGAGGAGMGGATHGGGGGAGGWGAVINLIAPSTESFVNNITGGDGGSGGAAGDVSGQDGSGGSGGVGLYFLDQIDSRMIIVGANISGGAGGNAPSVGSSGSKTGGYGGNAIMGSDMQMMIANGAVVQGGNSGYAMHGSMIVYATKGTGIVGGDLVLNISGTVASGQGSYNDYGTAIHLTGGTNSIFLSSTSVITGDILLEEANTSITLESGYTFSNGRVIVSGVNTASLTLGGSFDGSFDLTSLNQSDVDGAFDGISQVNVNADSDLTEWTLTGSPSYSVSQWTVSKGKAILNENSFGGDVSVENSSTLEVSSAAIMTTTLQNDLDVSSGATLNVTQRSGGTALTVYGSVNLAGTVNLALSAPVIGPVISVGYDLSANGTLNITDIRSAAIR</sequence>
<keyword evidence="1" id="KW-0812">Transmembrane</keyword>
<accession>A0A5B0DU77</accession>
<name>A0A5B0DU77_9HYPH</name>